<reference evidence="11" key="1">
    <citation type="submission" date="2021-12" db="EMBL/GenBank/DDBJ databases">
        <authorList>
            <person name="Cha I.-T."/>
            <person name="Lee K.-E."/>
            <person name="Park S.-J."/>
        </authorList>
    </citation>
    <scope>NUCLEOTIDE SEQUENCE</scope>
    <source>
        <strain evidence="11">YSM-43</strain>
    </source>
</reference>
<evidence type="ECO:0000256" key="4">
    <source>
        <dbReference type="ARBA" id="ARBA00022643"/>
    </source>
</evidence>
<evidence type="ECO:0000256" key="5">
    <source>
        <dbReference type="ARBA" id="ARBA00022827"/>
    </source>
</evidence>
<feature type="domain" description="FAD-binding FR-type" evidence="10">
    <location>
        <begin position="216"/>
        <end position="416"/>
    </location>
</feature>
<dbReference type="PROSITE" id="PS51384">
    <property type="entry name" value="FAD_FR"/>
    <property type="match status" value="1"/>
</dbReference>
<dbReference type="PRINTS" id="PR00371">
    <property type="entry name" value="FPNCR"/>
</dbReference>
<feature type="domain" description="Flavodoxin-like" evidence="9">
    <location>
        <begin position="55"/>
        <end position="192"/>
    </location>
</feature>
<dbReference type="PANTHER" id="PTHR19384:SF128">
    <property type="entry name" value="NADPH OXIDOREDUCTASE A"/>
    <property type="match status" value="1"/>
</dbReference>
<keyword evidence="4" id="KW-0288">FMN</keyword>
<dbReference type="EMBL" id="CP090145">
    <property type="protein sequence ID" value="UOX34605.1"/>
    <property type="molecule type" value="Genomic_DNA"/>
</dbReference>
<dbReference type="InterPro" id="IPR017927">
    <property type="entry name" value="FAD-bd_FR_type"/>
</dbReference>
<keyword evidence="12" id="KW-1185">Reference proteome</keyword>
<keyword evidence="5" id="KW-0274">FAD</keyword>
<keyword evidence="3" id="KW-0285">Flavoprotein</keyword>
<gene>
    <name evidence="11" type="ORF">LXD69_03630</name>
</gene>
<comment type="cofactor">
    <cofactor evidence="2">
        <name>FAD</name>
        <dbReference type="ChEBI" id="CHEBI:57692"/>
    </cofactor>
</comment>
<dbReference type="Gene3D" id="1.20.990.10">
    <property type="entry name" value="NADPH-cytochrome p450 Reductase, Chain A, domain 3"/>
    <property type="match status" value="1"/>
</dbReference>
<organism evidence="11 12">
    <name type="scientific">Flavobacterium sediminilitoris</name>
    <dbReference type="NCBI Taxonomy" id="2024526"/>
    <lineage>
        <taxon>Bacteria</taxon>
        <taxon>Pseudomonadati</taxon>
        <taxon>Bacteroidota</taxon>
        <taxon>Flavobacteriia</taxon>
        <taxon>Flavobacteriales</taxon>
        <taxon>Flavobacteriaceae</taxon>
        <taxon>Flavobacterium</taxon>
    </lineage>
</organism>
<dbReference type="InterPro" id="IPR003097">
    <property type="entry name" value="CysJ-like_FAD-binding"/>
</dbReference>
<dbReference type="InterPro" id="IPR017938">
    <property type="entry name" value="Riboflavin_synthase-like_b-brl"/>
</dbReference>
<evidence type="ECO:0000259" key="9">
    <source>
        <dbReference type="PROSITE" id="PS50902"/>
    </source>
</evidence>
<keyword evidence="6" id="KW-0521">NADP</keyword>
<keyword evidence="7" id="KW-0560">Oxidoreductase</keyword>
<dbReference type="InterPro" id="IPR001094">
    <property type="entry name" value="Flavdoxin-like"/>
</dbReference>
<evidence type="ECO:0000256" key="1">
    <source>
        <dbReference type="ARBA" id="ARBA00001917"/>
    </source>
</evidence>
<protein>
    <submittedName>
        <fullName evidence="11">Flavodoxin domain-containing protein</fullName>
    </submittedName>
</protein>
<sequence>MLSDTKLNLLQQLVQSASKEEIIWTKGYLAGYLDKNLIGTQAPVIPVLESVAVKPLIIYGTETGNSKKIASQLLASFKKNKIQAKSIDVFQYDKAKLEKESLVLFVMSTQGEGEFPQNAVEFYEYIKSTSLDLSGTSYAVFGLGDSSYPLFCNAGVLLDEVLSQKGAKRLLPLVKADVDFAPDVLVWEKELQSVFKKEVVATNVASVVKGNTTEHKKNYKGIISTKIILNDVGSKKETYHIELSSEDEINYEPGDALGIIPKNSKNDVEFIIDYFELNSSTEITVKDQKNTVENWFLERNIKGLSKRSIEQLSVLLKEDIKFEKTDLIDVLKQYPNAKSIKIEDLISVLLPIAPRLYSISSSAEAHDGEVHLTVNLNKFKIGEVLKTGLASQFLADYPINTEIDFYIHKNQNFRLPSEETDIIMIGPGTGIAPFRSFIAHRDATGAEGKNWLFFGEQHFVLDFYYQTEIQEWITTGVLTKLDTAFSRDQEKKIYVQDRIREKANEFNKWIENGASLYICGQKNPMSIDVENAILDVLVQERNISLEEAKQVLEDLEVAGKYQKDVY</sequence>
<evidence type="ECO:0000256" key="7">
    <source>
        <dbReference type="ARBA" id="ARBA00023002"/>
    </source>
</evidence>
<evidence type="ECO:0000313" key="12">
    <source>
        <dbReference type="Proteomes" id="UP000830454"/>
    </source>
</evidence>
<evidence type="ECO:0000256" key="6">
    <source>
        <dbReference type="ARBA" id="ARBA00022857"/>
    </source>
</evidence>
<comment type="cofactor">
    <cofactor evidence="1">
        <name>FMN</name>
        <dbReference type="ChEBI" id="CHEBI:58210"/>
    </cofactor>
</comment>
<dbReference type="PANTHER" id="PTHR19384">
    <property type="entry name" value="NITRIC OXIDE SYNTHASE-RELATED"/>
    <property type="match status" value="1"/>
</dbReference>
<dbReference type="SUPFAM" id="SSF52218">
    <property type="entry name" value="Flavoproteins"/>
    <property type="match status" value="1"/>
</dbReference>
<dbReference type="RefSeq" id="WP_246917644.1">
    <property type="nucleotide sequence ID" value="NZ_CP090145.1"/>
</dbReference>
<dbReference type="InterPro" id="IPR029039">
    <property type="entry name" value="Flavoprotein-like_sf"/>
</dbReference>
<dbReference type="SUPFAM" id="SSF52343">
    <property type="entry name" value="Ferredoxin reductase-like, C-terminal NADP-linked domain"/>
    <property type="match status" value="1"/>
</dbReference>
<dbReference type="SUPFAM" id="SSF63380">
    <property type="entry name" value="Riboflavin synthase domain-like"/>
    <property type="match status" value="1"/>
</dbReference>
<dbReference type="PROSITE" id="PS50902">
    <property type="entry name" value="FLAVODOXIN_LIKE"/>
    <property type="match status" value="1"/>
</dbReference>
<dbReference type="PRINTS" id="PR00369">
    <property type="entry name" value="FLAVODOXIN"/>
</dbReference>
<evidence type="ECO:0000259" key="10">
    <source>
        <dbReference type="PROSITE" id="PS51384"/>
    </source>
</evidence>
<dbReference type="Proteomes" id="UP000830454">
    <property type="component" value="Chromosome"/>
</dbReference>
<dbReference type="Gene3D" id="3.40.50.80">
    <property type="entry name" value="Nucleotide-binding domain of ferredoxin-NADP reductase (FNR) module"/>
    <property type="match status" value="1"/>
</dbReference>
<dbReference type="Gene3D" id="2.40.30.10">
    <property type="entry name" value="Translation factors"/>
    <property type="match status" value="1"/>
</dbReference>
<dbReference type="Gene3D" id="3.40.50.360">
    <property type="match status" value="1"/>
</dbReference>
<dbReference type="InterPro" id="IPR023173">
    <property type="entry name" value="NADPH_Cyt_P450_Rdtase_alpha"/>
</dbReference>
<name>A0ABY4HP07_9FLAO</name>
<keyword evidence="8" id="KW-0028">Amino-acid biosynthesis</keyword>
<proteinExistence type="predicted"/>
<evidence type="ECO:0000256" key="2">
    <source>
        <dbReference type="ARBA" id="ARBA00001974"/>
    </source>
</evidence>
<keyword evidence="8" id="KW-0198">Cysteine biosynthesis</keyword>
<dbReference type="InterPro" id="IPR001709">
    <property type="entry name" value="Flavoprot_Pyr_Nucl_cyt_Rdtase"/>
</dbReference>
<dbReference type="InterPro" id="IPR008254">
    <property type="entry name" value="Flavodoxin/NO_synth"/>
</dbReference>
<accession>A0ABY4HP07</accession>
<dbReference type="Pfam" id="PF00667">
    <property type="entry name" value="FAD_binding_1"/>
    <property type="match status" value="2"/>
</dbReference>
<evidence type="ECO:0000256" key="3">
    <source>
        <dbReference type="ARBA" id="ARBA00022630"/>
    </source>
</evidence>
<dbReference type="InterPro" id="IPR001433">
    <property type="entry name" value="OxRdtase_FAD/NAD-bd"/>
</dbReference>
<dbReference type="Pfam" id="PF00175">
    <property type="entry name" value="NAD_binding_1"/>
    <property type="match status" value="1"/>
</dbReference>
<dbReference type="Pfam" id="PF00258">
    <property type="entry name" value="Flavodoxin_1"/>
    <property type="match status" value="1"/>
</dbReference>
<evidence type="ECO:0000256" key="8">
    <source>
        <dbReference type="ARBA" id="ARBA00023192"/>
    </source>
</evidence>
<reference evidence="11" key="2">
    <citation type="submission" date="2022-04" db="EMBL/GenBank/DDBJ databases">
        <title>Complete Genome Sequence of Flavobacterium sediminilitoris YSM-43, Isolated from a Tidal Sediment.</title>
        <authorList>
            <person name="Lee P.A."/>
        </authorList>
    </citation>
    <scope>NUCLEOTIDE SEQUENCE</scope>
    <source>
        <strain evidence="11">YSM-43</strain>
    </source>
</reference>
<evidence type="ECO:0000313" key="11">
    <source>
        <dbReference type="EMBL" id="UOX34605.1"/>
    </source>
</evidence>
<dbReference type="InterPro" id="IPR039261">
    <property type="entry name" value="FNR_nucleotide-bd"/>
</dbReference>